<gene>
    <name evidence="2" type="ORF">BCL57_002269</name>
</gene>
<evidence type="ECO:0000256" key="1">
    <source>
        <dbReference type="SAM" id="MobiDB-lite"/>
    </source>
</evidence>
<proteinExistence type="predicted"/>
<evidence type="ECO:0000313" key="3">
    <source>
        <dbReference type="Proteomes" id="UP000893823"/>
    </source>
</evidence>
<accession>A0ABT1KMH4</accession>
<feature type="region of interest" description="Disordered" evidence="1">
    <location>
        <begin position="1"/>
        <end position="93"/>
    </location>
</feature>
<protein>
    <submittedName>
        <fullName evidence="2">Uncharacterized protein</fullName>
    </submittedName>
</protein>
<dbReference type="RefSeq" id="WP_229724785.1">
    <property type="nucleotide sequence ID" value="NZ_BMDN01000004.1"/>
</dbReference>
<reference evidence="2" key="1">
    <citation type="submission" date="2022-06" db="EMBL/GenBank/DDBJ databases">
        <title>Genomic Encyclopedia of Type Strains, Phase III (KMG-III): the genomes of soil and plant-associated and newly described type strains.</title>
        <authorList>
            <person name="Whitman W."/>
        </authorList>
    </citation>
    <scope>NUCLEOTIDE SEQUENCE</scope>
    <source>
        <strain evidence="2">CPCC 202695</strain>
    </source>
</reference>
<keyword evidence="3" id="KW-1185">Reference proteome</keyword>
<evidence type="ECO:0000313" key="2">
    <source>
        <dbReference type="EMBL" id="MCP2368096.1"/>
    </source>
</evidence>
<dbReference type="Proteomes" id="UP000893823">
    <property type="component" value="Unassembled WGS sequence"/>
</dbReference>
<name>A0ABT1KMH4_9MICO</name>
<feature type="compositionally biased region" description="Basic and acidic residues" evidence="1">
    <location>
        <begin position="52"/>
        <end position="75"/>
    </location>
</feature>
<dbReference type="EMBL" id="SODL02000004">
    <property type="protein sequence ID" value="MCP2368096.1"/>
    <property type="molecule type" value="Genomic_DNA"/>
</dbReference>
<organism evidence="2 3">
    <name type="scientific">Agromyces flavus</name>
    <dbReference type="NCBI Taxonomy" id="589382"/>
    <lineage>
        <taxon>Bacteria</taxon>
        <taxon>Bacillati</taxon>
        <taxon>Actinomycetota</taxon>
        <taxon>Actinomycetes</taxon>
        <taxon>Micrococcales</taxon>
        <taxon>Microbacteriaceae</taxon>
        <taxon>Agromyces</taxon>
    </lineage>
</organism>
<sequence length="93" mass="9894">MTGQEERSPTAGAPPPGEDAGPSGVRTDEADLEPASPEPSRDELGEFPLTRPARDERRVGGVDADQPARERDDVRVVGPRLGRPIRPDQSSPG</sequence>
<comment type="caution">
    <text evidence="2">The sequence shown here is derived from an EMBL/GenBank/DDBJ whole genome shotgun (WGS) entry which is preliminary data.</text>
</comment>